<dbReference type="GO" id="GO:0016020">
    <property type="term" value="C:membrane"/>
    <property type="evidence" value="ECO:0007669"/>
    <property type="project" value="UniProtKB-UniRule"/>
</dbReference>
<name>A0AAN2BKU7_9GAMM</name>
<protein>
    <recommendedName>
        <fullName evidence="2">MHYT domain-containing protein</fullName>
    </recommendedName>
</protein>
<evidence type="ECO:0000313" key="3">
    <source>
        <dbReference type="EMBL" id="BCD98386.1"/>
    </source>
</evidence>
<dbReference type="PROSITE" id="PS50924">
    <property type="entry name" value="MHYT"/>
    <property type="match status" value="1"/>
</dbReference>
<evidence type="ECO:0000259" key="2">
    <source>
        <dbReference type="PROSITE" id="PS50924"/>
    </source>
</evidence>
<dbReference type="InterPro" id="IPR005330">
    <property type="entry name" value="MHYT_dom"/>
</dbReference>
<dbReference type="AlphaFoldDB" id="A0AAN2BKU7"/>
<keyword evidence="3" id="KW-0808">Transferase</keyword>
<dbReference type="KEGG" id="marq:MARGE09_P2587"/>
<dbReference type="GO" id="GO:0016779">
    <property type="term" value="F:nucleotidyltransferase activity"/>
    <property type="evidence" value="ECO:0007669"/>
    <property type="project" value="UniProtKB-KW"/>
</dbReference>
<dbReference type="RefSeq" id="WP_236982679.1">
    <property type="nucleotide sequence ID" value="NZ_AP023086.1"/>
</dbReference>
<reference evidence="3 4" key="1">
    <citation type="journal article" date="2022" name="IScience">
        <title>An ultrasensitive nanofiber-based assay for enzymatic hydrolysis and deep-sea microbial degradation of cellulose.</title>
        <authorList>
            <person name="Tsudome M."/>
            <person name="Tachioka M."/>
            <person name="Miyazaki M."/>
            <person name="Uchimura K."/>
            <person name="Tsuda M."/>
            <person name="Takaki Y."/>
            <person name="Deguchi S."/>
        </authorList>
    </citation>
    <scope>NUCLEOTIDE SEQUENCE [LARGE SCALE GENOMIC DNA]</scope>
    <source>
        <strain evidence="3 4">GE09</strain>
    </source>
</reference>
<dbReference type="Proteomes" id="UP001320119">
    <property type="component" value="Chromosome"/>
</dbReference>
<dbReference type="PANTHER" id="PTHR35152:SF1">
    <property type="entry name" value="DOMAIN SIGNALLING PROTEIN, PUTATIVE (AFU_ORTHOLOGUE AFUA_5G11310)-RELATED"/>
    <property type="match status" value="1"/>
</dbReference>
<keyword evidence="3" id="KW-0548">Nucleotidyltransferase</keyword>
<accession>A0AAN2BKU7</accession>
<feature type="transmembrane region" description="Helical" evidence="1">
    <location>
        <begin position="45"/>
        <end position="68"/>
    </location>
</feature>
<feature type="transmembrane region" description="Helical" evidence="1">
    <location>
        <begin position="144"/>
        <end position="164"/>
    </location>
</feature>
<keyword evidence="1" id="KW-0472">Membrane</keyword>
<organism evidence="3 4">
    <name type="scientific">Marinagarivorans cellulosilyticus</name>
    <dbReference type="NCBI Taxonomy" id="2721545"/>
    <lineage>
        <taxon>Bacteria</taxon>
        <taxon>Pseudomonadati</taxon>
        <taxon>Pseudomonadota</taxon>
        <taxon>Gammaproteobacteria</taxon>
        <taxon>Cellvibrionales</taxon>
        <taxon>Cellvibrionaceae</taxon>
        <taxon>Marinagarivorans</taxon>
    </lineage>
</organism>
<dbReference type="Pfam" id="PF03707">
    <property type="entry name" value="MHYT"/>
    <property type="match status" value="2"/>
</dbReference>
<feature type="transmembrane region" description="Helical" evidence="1">
    <location>
        <begin position="107"/>
        <end position="124"/>
    </location>
</feature>
<feature type="transmembrane region" description="Helical" evidence="1">
    <location>
        <begin position="216"/>
        <end position="234"/>
    </location>
</feature>
<keyword evidence="1" id="KW-0812">Transmembrane</keyword>
<dbReference type="EMBL" id="AP023086">
    <property type="protein sequence ID" value="BCD98386.1"/>
    <property type="molecule type" value="Genomic_DNA"/>
</dbReference>
<feature type="transmembrane region" description="Helical" evidence="1">
    <location>
        <begin position="176"/>
        <end position="196"/>
    </location>
</feature>
<dbReference type="PANTHER" id="PTHR35152">
    <property type="entry name" value="DOMAIN SIGNALLING PROTEIN, PUTATIVE (AFU_ORTHOLOGUE AFUA_5G11310)-RELATED"/>
    <property type="match status" value="1"/>
</dbReference>
<sequence length="259" mass="27773">MIHAEPGYNYFLVALSYFIAAFGSYTGLQLVRGIRNAQEGQRGKWIISASFALGGGAVWAMHFIGMIAYDMGMPVVYDPLLTAASLAIAVFVVGLGLYLLSIRPNSLAMLLIAGVIAGAGVSSMHYSGMAAMITAADMSYNNTLVIVSVIIGIAAATAAFWLAFNLEGTLQMIGASFVMAFAVCGMHYVGMEAMIMTPNHNLLMPESGVEPLTMGLFIFCFAMIMLVLCLIVTLSQLNKRMYEALEAEDDEDDEDAVRA</sequence>
<evidence type="ECO:0000313" key="4">
    <source>
        <dbReference type="Proteomes" id="UP001320119"/>
    </source>
</evidence>
<gene>
    <name evidence="3" type="ORF">MARGE09_P2587</name>
</gene>
<feature type="transmembrane region" description="Helical" evidence="1">
    <location>
        <begin position="6"/>
        <end position="25"/>
    </location>
</feature>
<feature type="domain" description="MHYT" evidence="2">
    <location>
        <begin position="8"/>
        <end position="197"/>
    </location>
</feature>
<proteinExistence type="predicted"/>
<keyword evidence="1" id="KW-1133">Transmembrane helix</keyword>
<evidence type="ECO:0000256" key="1">
    <source>
        <dbReference type="PROSITE-ProRule" id="PRU00244"/>
    </source>
</evidence>
<feature type="transmembrane region" description="Helical" evidence="1">
    <location>
        <begin position="80"/>
        <end position="100"/>
    </location>
</feature>
<keyword evidence="4" id="KW-1185">Reference proteome</keyword>